<sequence length="61" mass="6097">MPNLRAALLTAIGIGLIALALAGIAERNTQSRLERALRSAPPIQTVSSAGISCGVTGPGEA</sequence>
<dbReference type="PATRIC" id="fig|298794.3.peg.185"/>
<accession>A0A0J6SRR4</accession>
<dbReference type="EMBL" id="LABY01000102">
    <property type="protein sequence ID" value="KMO36277.1"/>
    <property type="molecule type" value="Genomic_DNA"/>
</dbReference>
<reference evidence="1 2" key="1">
    <citation type="submission" date="2015-03" db="EMBL/GenBank/DDBJ databases">
        <title>Genome sequencing of Methylobacterium variabile DSM 16961.</title>
        <authorList>
            <person name="Chaudhry V."/>
            <person name="Patil P.B."/>
        </authorList>
    </citation>
    <scope>NUCLEOTIDE SEQUENCE [LARGE SCALE GENOMIC DNA]</scope>
    <source>
        <strain evidence="1 2">DSM 16961</strain>
    </source>
</reference>
<dbReference type="RefSeq" id="WP_048445173.1">
    <property type="nucleotide sequence ID" value="NZ_LABY01000102.1"/>
</dbReference>
<name>A0A0J6SRR4_9HYPH</name>
<gene>
    <name evidence="1" type="ORF">VQ02_15925</name>
</gene>
<proteinExistence type="predicted"/>
<evidence type="ECO:0000313" key="2">
    <source>
        <dbReference type="Proteomes" id="UP000035955"/>
    </source>
</evidence>
<dbReference type="AlphaFoldDB" id="A0A0J6SRR4"/>
<protein>
    <submittedName>
        <fullName evidence="1">Uncharacterized protein</fullName>
    </submittedName>
</protein>
<keyword evidence="2" id="KW-1185">Reference proteome</keyword>
<dbReference type="Proteomes" id="UP000035955">
    <property type="component" value="Unassembled WGS sequence"/>
</dbReference>
<evidence type="ECO:0000313" key="1">
    <source>
        <dbReference type="EMBL" id="KMO36277.1"/>
    </source>
</evidence>
<comment type="caution">
    <text evidence="1">The sequence shown here is derived from an EMBL/GenBank/DDBJ whole genome shotgun (WGS) entry which is preliminary data.</text>
</comment>
<organism evidence="1 2">
    <name type="scientific">Methylobacterium variabile</name>
    <dbReference type="NCBI Taxonomy" id="298794"/>
    <lineage>
        <taxon>Bacteria</taxon>
        <taxon>Pseudomonadati</taxon>
        <taxon>Pseudomonadota</taxon>
        <taxon>Alphaproteobacteria</taxon>
        <taxon>Hyphomicrobiales</taxon>
        <taxon>Methylobacteriaceae</taxon>
        <taxon>Methylobacterium</taxon>
    </lineage>
</organism>